<organism evidence="2">
    <name type="scientific">Gibberella zeae (strain ATCC MYA-4620 / CBS 123657 / FGSC 9075 / NRRL 31084 / PH-1)</name>
    <name type="common">Wheat head blight fungus</name>
    <name type="synonym">Fusarium graminearum</name>
    <dbReference type="NCBI Taxonomy" id="229533"/>
    <lineage>
        <taxon>Eukaryota</taxon>
        <taxon>Fungi</taxon>
        <taxon>Dikarya</taxon>
        <taxon>Ascomycota</taxon>
        <taxon>Pezizomycotina</taxon>
        <taxon>Sordariomycetes</taxon>
        <taxon>Hypocreomycetidae</taxon>
        <taxon>Hypocreales</taxon>
        <taxon>Nectriaceae</taxon>
        <taxon>Fusarium</taxon>
    </lineage>
</organism>
<dbReference type="EnsemblFungi" id="CEF86843">
    <property type="protein sequence ID" value="CEF86843"/>
    <property type="gene ID" value="FGRRES_15347"/>
</dbReference>
<protein>
    <submittedName>
        <fullName evidence="1">Chromosome 3, complete genome</fullName>
    </submittedName>
</protein>
<name>A0A0E0SK80_GIBZE</name>
<reference evidence="2" key="5">
    <citation type="submission" date="2017-01" db="UniProtKB">
        <authorList>
            <consortium name="EnsemblFungi"/>
        </authorList>
    </citation>
    <scope>IDENTIFICATION</scope>
    <source>
        <strain evidence="2">PH-1 / ATCC MYA-4620 / FGSC 9075 / NRRL 31084</strain>
    </source>
</reference>
<reference evidence="2 3" key="2">
    <citation type="journal article" date="2010" name="Nature">
        <title>Comparative genomics reveals mobile pathogenicity chromosomes in Fusarium.</title>
        <authorList>
            <person name="Ma L.J."/>
            <person name="van der Does H.C."/>
            <person name="Borkovich K.A."/>
            <person name="Coleman J.J."/>
            <person name="Daboussi M.J."/>
            <person name="Di Pietro A."/>
            <person name="Dufresne M."/>
            <person name="Freitag M."/>
            <person name="Grabherr M."/>
            <person name="Henrissat B."/>
            <person name="Houterman P.M."/>
            <person name="Kang S."/>
            <person name="Shim W.B."/>
            <person name="Woloshuk C."/>
            <person name="Xie X."/>
            <person name="Xu J.R."/>
            <person name="Antoniw J."/>
            <person name="Baker S.E."/>
            <person name="Bluhm B.H."/>
            <person name="Breakspear A."/>
            <person name="Brown D.W."/>
            <person name="Butchko R.A."/>
            <person name="Chapman S."/>
            <person name="Coulson R."/>
            <person name="Coutinho P.M."/>
            <person name="Danchin E.G."/>
            <person name="Diener A."/>
            <person name="Gale L.R."/>
            <person name="Gardiner D.M."/>
            <person name="Goff S."/>
            <person name="Hammond-Kosack K.E."/>
            <person name="Hilburn K."/>
            <person name="Hua-Van A."/>
            <person name="Jonkers W."/>
            <person name="Kazan K."/>
            <person name="Kodira C.D."/>
            <person name="Koehrsen M."/>
            <person name="Kumar L."/>
            <person name="Lee Y.H."/>
            <person name="Li L."/>
            <person name="Manners J.M."/>
            <person name="Miranda-Saavedra D."/>
            <person name="Mukherjee M."/>
            <person name="Park G."/>
            <person name="Park J."/>
            <person name="Park S.Y."/>
            <person name="Proctor R.H."/>
            <person name="Regev A."/>
            <person name="Ruiz-Roldan M.C."/>
            <person name="Sain D."/>
            <person name="Sakthikumar S."/>
            <person name="Sykes S."/>
            <person name="Schwartz D.C."/>
            <person name="Turgeon B.G."/>
            <person name="Wapinski I."/>
            <person name="Yoder O."/>
            <person name="Young S."/>
            <person name="Zeng Q."/>
            <person name="Zhou S."/>
            <person name="Galagan J."/>
            <person name="Cuomo C.A."/>
            <person name="Kistler H.C."/>
            <person name="Rep M."/>
        </authorList>
    </citation>
    <scope>GENOME REANNOTATION</scope>
    <source>
        <strain evidence="3">ATCC MYA-4620 / CBS 123657 / FGSC 9075 / NRRL 31084 / PH-1</strain>
        <strain evidence="2">PH-1 / ATCC MYA-4620 / FGSC 9075 / NRRL 31084</strain>
    </source>
</reference>
<gene>
    <name evidence="1" type="ORF">FGRAMPH1_01T20107</name>
</gene>
<dbReference type="EMBL" id="HG970334">
    <property type="protein sequence ID" value="CEF86843.1"/>
    <property type="molecule type" value="Genomic_DNA"/>
</dbReference>
<dbReference type="InParanoid" id="A0A0E0SK80"/>
<sequence length="80" mass="9220">MSGKRLQSPARRWMDPAGDKRLRIVEKDLQVNFDPERLESDFFLLCFPVEACVVESIGYFDKLYTLYTHSSCLVAEVGCK</sequence>
<keyword evidence="3" id="KW-1185">Reference proteome</keyword>
<dbReference type="VEuPathDB" id="FungiDB:FGRAMPH1_01G20107"/>
<dbReference type="Proteomes" id="UP000070720">
    <property type="component" value="Chromosome 3"/>
</dbReference>
<proteinExistence type="predicted"/>
<accession>A0A0E0SK80</accession>
<evidence type="ECO:0000313" key="1">
    <source>
        <dbReference type="EMBL" id="CEF86843.1"/>
    </source>
</evidence>
<evidence type="ECO:0000313" key="2">
    <source>
        <dbReference type="EnsemblFungi" id="CEF86843"/>
    </source>
</evidence>
<reference key="3">
    <citation type="submission" date="2014-02" db="EMBL/GenBank/DDBJ databases">
        <title>A revised Fusarium graminearum genomic reference sequence using whole shotgun re-sequencing.</title>
        <authorList>
            <person name="King R."/>
            <person name="Urban M."/>
            <person name="Hassani-Pak K."/>
            <person name="Hammond-Kosack K."/>
        </authorList>
    </citation>
    <scope>NUCLEOTIDE SEQUENCE</scope>
    <source>
        <strain>PH-1</strain>
    </source>
</reference>
<dbReference type="AlphaFoldDB" id="A0A0E0SK80"/>
<evidence type="ECO:0000313" key="3">
    <source>
        <dbReference type="Proteomes" id="UP000070720"/>
    </source>
</evidence>
<reference evidence="1 3" key="4">
    <citation type="journal article" date="2015" name="BMC Genomics">
        <title>The completed genome sequence of the pathogenic ascomycete fungus Fusarium graminearum.</title>
        <authorList>
            <person name="King R."/>
            <person name="Urban M."/>
            <person name="Hammond-Kosack M.C."/>
            <person name="Hassani-Pak K."/>
            <person name="Hammond-Kosack K.E."/>
        </authorList>
    </citation>
    <scope>NUCLEOTIDE SEQUENCE [LARGE SCALE GENOMIC DNA]</scope>
    <source>
        <strain evidence="3">ATCC MYA-4620 / CBS 123657 / FGSC 9075 / NRRL 31084 / PH-1</strain>
        <strain evidence="1">PH-1</strain>
    </source>
</reference>
<reference evidence="2 3" key="1">
    <citation type="journal article" date="2007" name="Science">
        <title>The Fusarium graminearum genome reveals a link between localized polymorphism and pathogen specialization.</title>
        <authorList>
            <person name="Cuomo C.A."/>
            <person name="Gueldener U."/>
            <person name="Xu J.-R."/>
            <person name="Trail F."/>
            <person name="Turgeon B.G."/>
            <person name="Di Pietro A."/>
            <person name="Walton J.D."/>
            <person name="Ma L.-J."/>
            <person name="Baker S.E."/>
            <person name="Rep M."/>
            <person name="Adam G."/>
            <person name="Antoniw J."/>
            <person name="Baldwin T."/>
            <person name="Calvo S.E."/>
            <person name="Chang Y.-L."/>
            <person name="DeCaprio D."/>
            <person name="Gale L.R."/>
            <person name="Gnerre S."/>
            <person name="Goswami R.S."/>
            <person name="Hammond-Kosack K."/>
            <person name="Harris L.J."/>
            <person name="Hilburn K."/>
            <person name="Kennell J.C."/>
            <person name="Kroken S."/>
            <person name="Magnuson J.K."/>
            <person name="Mannhaupt G."/>
            <person name="Mauceli E.W."/>
            <person name="Mewes H.-W."/>
            <person name="Mitterbauer R."/>
            <person name="Muehlbauer G."/>
            <person name="Muensterkoetter M."/>
            <person name="Nelson D."/>
            <person name="O'Donnell K."/>
            <person name="Ouellet T."/>
            <person name="Qi W."/>
            <person name="Quesneville H."/>
            <person name="Roncero M.I.G."/>
            <person name="Seong K.-Y."/>
            <person name="Tetko I.V."/>
            <person name="Urban M."/>
            <person name="Waalwijk C."/>
            <person name="Ward T.J."/>
            <person name="Yao J."/>
            <person name="Birren B.W."/>
            <person name="Kistler H.C."/>
        </authorList>
    </citation>
    <scope>NUCLEOTIDE SEQUENCE [LARGE SCALE GENOMIC DNA]</scope>
    <source>
        <strain evidence="3">ATCC MYA-4620 / CBS 123657 / FGSC 9075 / NRRL 31084 / PH-1</strain>
        <strain evidence="2">PH-1 / ATCC MYA-4620 / FGSC 9075 / NRRL 31084</strain>
    </source>
</reference>